<feature type="region of interest" description="Disordered" evidence="4">
    <location>
        <begin position="1"/>
        <end position="23"/>
    </location>
</feature>
<dbReference type="Pfam" id="PF13579">
    <property type="entry name" value="Glyco_trans_4_4"/>
    <property type="match status" value="1"/>
</dbReference>
<comment type="caution">
    <text evidence="6">The sequence shown here is derived from an EMBL/GenBank/DDBJ whole genome shotgun (WGS) entry which is preliminary data.</text>
</comment>
<comment type="similarity">
    <text evidence="1">Belongs to the glycosyltransferase group 1 family. Glycosyltransferase 4 subfamily.</text>
</comment>
<sequence length="382" mass="40608">MVSSSTTLTASGDTAVARAPLTRSELRPRTRRISVLHVTDRYGGGVAAALHTYLENSPVGIEHHLLAATPDGTGVAAGTRSGFASSRPLPGAWVAQALALHSAVRELRPDVVHAHSSMSGVLVRIALRGTRQRIVYSPHCYAFERTDTRLRPLYRLAERMLLTRSGVTATCSEWESRLAVEALGAHPDRVRHVPNVAGAGFRDADDALAPAGSVMSVLGIGRLTAQKDPLRFLDAVERLRGAGVDVDPVWVGGGDAALAATLTAAGVTVVPWADHVAVRARLRAAHVYLHCAAWEGFPLALLEAASVGVPVLARQIGPLGELPDATRLDRGLGGLIRSWHSGAFDVWRAANQLEWRTRLAAHTAPAQTTALRALYEGEPSDA</sequence>
<keyword evidence="3 6" id="KW-0808">Transferase</keyword>
<evidence type="ECO:0000256" key="1">
    <source>
        <dbReference type="ARBA" id="ARBA00009481"/>
    </source>
</evidence>
<keyword evidence="7" id="KW-1185">Reference proteome</keyword>
<evidence type="ECO:0000313" key="6">
    <source>
        <dbReference type="EMBL" id="KAA9088939.1"/>
    </source>
</evidence>
<evidence type="ECO:0000256" key="3">
    <source>
        <dbReference type="ARBA" id="ARBA00022679"/>
    </source>
</evidence>
<dbReference type="GO" id="GO:0016757">
    <property type="term" value="F:glycosyltransferase activity"/>
    <property type="evidence" value="ECO:0007669"/>
    <property type="project" value="UniProtKB-KW"/>
</dbReference>
<dbReference type="Pfam" id="PF13692">
    <property type="entry name" value="Glyco_trans_1_4"/>
    <property type="match status" value="1"/>
</dbReference>
<dbReference type="Gene3D" id="3.40.50.2000">
    <property type="entry name" value="Glycogen Phosphorylase B"/>
    <property type="match status" value="2"/>
</dbReference>
<dbReference type="PANTHER" id="PTHR12526:SF640">
    <property type="entry name" value="COLANIC ACID BIOSYNTHESIS GLYCOSYLTRANSFERASE WCAL-RELATED"/>
    <property type="match status" value="1"/>
</dbReference>
<dbReference type="InterPro" id="IPR028098">
    <property type="entry name" value="Glyco_trans_4-like_N"/>
</dbReference>
<dbReference type="EMBL" id="VYRZ01000001">
    <property type="protein sequence ID" value="KAA9088939.1"/>
    <property type="molecule type" value="Genomic_DNA"/>
</dbReference>
<dbReference type="Proteomes" id="UP000327039">
    <property type="component" value="Unassembled WGS sequence"/>
</dbReference>
<reference evidence="7" key="1">
    <citation type="submission" date="2019-09" db="EMBL/GenBank/DDBJ databases">
        <title>Mumia zhuanghuii sp. nov. isolated from the intestinal contents of plateau pika (Ochotona curzoniae) in the Qinghai-Tibet plateau of China.</title>
        <authorList>
            <person name="Tian Z."/>
        </authorList>
    </citation>
    <scope>NUCLEOTIDE SEQUENCE [LARGE SCALE GENOMIC DNA]</scope>
    <source>
        <strain evidence="7">DSM 25564</strain>
    </source>
</reference>
<feature type="compositionally biased region" description="Polar residues" evidence="4">
    <location>
        <begin position="1"/>
        <end position="12"/>
    </location>
</feature>
<keyword evidence="2" id="KW-0328">Glycosyltransferase</keyword>
<dbReference type="CDD" id="cd03801">
    <property type="entry name" value="GT4_PimA-like"/>
    <property type="match status" value="1"/>
</dbReference>
<evidence type="ECO:0000313" key="7">
    <source>
        <dbReference type="Proteomes" id="UP000327039"/>
    </source>
</evidence>
<gene>
    <name evidence="6" type="ORF">F6B42_00010</name>
</gene>
<dbReference type="OrthoDB" id="477186at2"/>
<protein>
    <submittedName>
        <fullName evidence="6">Glycosyltransferase family 4 protein</fullName>
    </submittedName>
</protein>
<feature type="domain" description="Glycosyltransferase subfamily 4-like N-terminal" evidence="5">
    <location>
        <begin position="87"/>
        <end position="195"/>
    </location>
</feature>
<accession>A0A5J5ITP6</accession>
<dbReference type="AlphaFoldDB" id="A0A5J5ITP6"/>
<evidence type="ECO:0000256" key="4">
    <source>
        <dbReference type="SAM" id="MobiDB-lite"/>
    </source>
</evidence>
<name>A0A5J5ITP6_9MICO</name>
<dbReference type="SUPFAM" id="SSF53756">
    <property type="entry name" value="UDP-Glycosyltransferase/glycogen phosphorylase"/>
    <property type="match status" value="1"/>
</dbReference>
<proteinExistence type="inferred from homology"/>
<evidence type="ECO:0000259" key="5">
    <source>
        <dbReference type="Pfam" id="PF13579"/>
    </source>
</evidence>
<evidence type="ECO:0000256" key="2">
    <source>
        <dbReference type="ARBA" id="ARBA00022676"/>
    </source>
</evidence>
<dbReference type="PANTHER" id="PTHR12526">
    <property type="entry name" value="GLYCOSYLTRANSFERASE"/>
    <property type="match status" value="1"/>
</dbReference>
<organism evidence="6 7">
    <name type="scientific">Microbacterium radiodurans</name>
    <dbReference type="NCBI Taxonomy" id="661398"/>
    <lineage>
        <taxon>Bacteria</taxon>
        <taxon>Bacillati</taxon>
        <taxon>Actinomycetota</taxon>
        <taxon>Actinomycetes</taxon>
        <taxon>Micrococcales</taxon>
        <taxon>Microbacteriaceae</taxon>
        <taxon>Microbacterium</taxon>
    </lineage>
</organism>